<protein>
    <submittedName>
        <fullName evidence="2">DUF1223 domain-containing protein</fullName>
    </submittedName>
</protein>
<dbReference type="Proteomes" id="UP000310406">
    <property type="component" value="Unassembled WGS sequence"/>
</dbReference>
<evidence type="ECO:0000313" key="2">
    <source>
        <dbReference type="EMBL" id="THV58082.1"/>
    </source>
</evidence>
<sequence>MIKKVIIVSFACFGMSLMALYTARTKKVSNPPPMEFIDTPVVVLELFTSQGCSSCPPADALLDKVKLEFPDEVFALSYHVDYWDYIGWKDPFAKSGHAKKQREYNSKFGYDGNYTPEMVLNGVIHFVGSNETKLYTEINAHLKGKAQNGVQIGKIASEANKILFDYSVTGSLDHKLLRVVLVIDERITEVKRGENRNRTLRNSNIVVHEKYLDLEASSGADSITIPNVVSKTDNLTLVVLVEAENLEVTGAAKAPIHH</sequence>
<reference evidence="2 3" key="1">
    <citation type="submission" date="2019-03" db="EMBL/GenBank/DDBJ databases">
        <title>Muricauda SCR12 sp.nov, a marine bacterium isolated from Pacific Ocean:the Okinawa trough.</title>
        <authorList>
            <person name="Liu L."/>
        </authorList>
    </citation>
    <scope>NUCLEOTIDE SEQUENCE [LARGE SCALE GENOMIC DNA]</scope>
    <source>
        <strain evidence="2 3">SCR12</strain>
    </source>
</reference>
<dbReference type="SUPFAM" id="SSF52833">
    <property type="entry name" value="Thioredoxin-like"/>
    <property type="match status" value="1"/>
</dbReference>
<dbReference type="EMBL" id="SNTZ01000009">
    <property type="protein sequence ID" value="THV58082.1"/>
    <property type="molecule type" value="Genomic_DNA"/>
</dbReference>
<keyword evidence="1" id="KW-0732">Signal</keyword>
<name>A0A4S8RK95_9FLAO</name>
<feature type="signal peptide" evidence="1">
    <location>
        <begin position="1"/>
        <end position="19"/>
    </location>
</feature>
<organism evidence="2 3">
    <name type="scientific">Flagellimonas alvinocaridis</name>
    <dbReference type="NCBI Taxonomy" id="2530200"/>
    <lineage>
        <taxon>Bacteria</taxon>
        <taxon>Pseudomonadati</taxon>
        <taxon>Bacteroidota</taxon>
        <taxon>Flavobacteriia</taxon>
        <taxon>Flavobacteriales</taxon>
        <taxon>Flavobacteriaceae</taxon>
        <taxon>Flagellimonas</taxon>
    </lineage>
</organism>
<accession>A0A4S8RK95</accession>
<evidence type="ECO:0000256" key="1">
    <source>
        <dbReference type="SAM" id="SignalP"/>
    </source>
</evidence>
<keyword evidence="3" id="KW-1185">Reference proteome</keyword>
<comment type="caution">
    <text evidence="2">The sequence shown here is derived from an EMBL/GenBank/DDBJ whole genome shotgun (WGS) entry which is preliminary data.</text>
</comment>
<gene>
    <name evidence="2" type="ORF">EZV76_13430</name>
</gene>
<dbReference type="Pfam" id="PF06764">
    <property type="entry name" value="DUF1223"/>
    <property type="match status" value="1"/>
</dbReference>
<dbReference type="PANTHER" id="PTHR36057">
    <property type="match status" value="1"/>
</dbReference>
<dbReference type="AlphaFoldDB" id="A0A4S8RK95"/>
<dbReference type="InterPro" id="IPR036249">
    <property type="entry name" value="Thioredoxin-like_sf"/>
</dbReference>
<evidence type="ECO:0000313" key="3">
    <source>
        <dbReference type="Proteomes" id="UP000310406"/>
    </source>
</evidence>
<dbReference type="InterPro" id="IPR010634">
    <property type="entry name" value="DUF1223"/>
</dbReference>
<proteinExistence type="predicted"/>
<feature type="chain" id="PRO_5020459111" evidence="1">
    <location>
        <begin position="20"/>
        <end position="258"/>
    </location>
</feature>
<dbReference type="Gene3D" id="3.40.30.10">
    <property type="entry name" value="Glutaredoxin"/>
    <property type="match status" value="1"/>
</dbReference>
<dbReference type="PANTHER" id="PTHR36057:SF1">
    <property type="entry name" value="LIPOPROTEIN LIPID ATTACHMENT SITE-LIKE PROTEIN, PUTATIVE (DUF1223)-RELATED"/>
    <property type="match status" value="1"/>
</dbReference>